<keyword evidence="3" id="KW-0614">Plasmid</keyword>
<evidence type="ECO:0000313" key="3">
    <source>
        <dbReference type="EMBL" id="QCO10320.1"/>
    </source>
</evidence>
<dbReference type="InterPro" id="IPR000835">
    <property type="entry name" value="HTH_MarR-typ"/>
</dbReference>
<dbReference type="GO" id="GO:0006950">
    <property type="term" value="P:response to stress"/>
    <property type="evidence" value="ECO:0007669"/>
    <property type="project" value="TreeGrafter"/>
</dbReference>
<dbReference type="AlphaFoldDB" id="A0A0P0F7D1"/>
<reference evidence="3 4" key="1">
    <citation type="submission" date="2018-09" db="EMBL/GenBank/DDBJ databases">
        <title>Whole genome based analysis of evolution and adaptive divergence in Indian and Brazilian strains of Azospirillum brasilense.</title>
        <authorList>
            <person name="Singh C."/>
            <person name="Tripathi A.K."/>
        </authorList>
    </citation>
    <scope>NUCLEOTIDE SEQUENCE [LARGE SCALE GENOMIC DNA]</scope>
    <source>
        <strain evidence="3 4">MTCC4038</strain>
        <plasmid evidence="3 4">p1</plasmid>
    </source>
</reference>
<dbReference type="Gene3D" id="1.10.10.10">
    <property type="entry name" value="Winged helix-like DNA-binding domain superfamily/Winged helix DNA-binding domain"/>
    <property type="match status" value="1"/>
</dbReference>
<dbReference type="RefSeq" id="WP_051140473.1">
    <property type="nucleotide sequence ID" value="NZ_CP012915.1"/>
</dbReference>
<dbReference type="PRINTS" id="PR00598">
    <property type="entry name" value="HTHMARR"/>
</dbReference>
<name>A0A0P0F7D1_AZOBR</name>
<dbReference type="Pfam" id="PF01047">
    <property type="entry name" value="MarR"/>
    <property type="match status" value="1"/>
</dbReference>
<dbReference type="SMART" id="SM00347">
    <property type="entry name" value="HTH_MARR"/>
    <property type="match status" value="1"/>
</dbReference>
<dbReference type="Proteomes" id="UP000298774">
    <property type="component" value="Plasmid p1"/>
</dbReference>
<dbReference type="GO" id="GO:0003700">
    <property type="term" value="F:DNA-binding transcription factor activity"/>
    <property type="evidence" value="ECO:0007669"/>
    <property type="project" value="InterPro"/>
</dbReference>
<evidence type="ECO:0000313" key="5">
    <source>
        <dbReference type="Proteomes" id="UP001277471"/>
    </source>
</evidence>
<dbReference type="PROSITE" id="PS50995">
    <property type="entry name" value="HTH_MARR_2"/>
    <property type="match status" value="1"/>
</dbReference>
<dbReference type="InterPro" id="IPR036390">
    <property type="entry name" value="WH_DNA-bd_sf"/>
</dbReference>
<geneLocation type="plasmid" evidence="3 4">
    <name>p1</name>
</geneLocation>
<sequence>MAFPTEMAGNDGADGRERCDVTLCTVPAESIHSRIRRVHQRATAMLSDALTDFNLTAPQWAALAALYQHGPMSQIDLGRSIAMDPATMQGVVVRLIDRGYLLRSPDSLDRRRNLVRLADSGRRVVEAAGPAIARAEAELTGRLSVDERHRLADLLARLGA</sequence>
<dbReference type="EMBL" id="JAWXYC010000003">
    <property type="protein sequence ID" value="MDX5951547.1"/>
    <property type="molecule type" value="Genomic_DNA"/>
</dbReference>
<protein>
    <submittedName>
        <fullName evidence="3">MarR family transcriptional regulator</fullName>
    </submittedName>
</protein>
<proteinExistence type="predicted"/>
<accession>A0A0P0F7D1</accession>
<evidence type="ECO:0000259" key="1">
    <source>
        <dbReference type="PROSITE" id="PS50995"/>
    </source>
</evidence>
<dbReference type="PANTHER" id="PTHR33164:SF95">
    <property type="entry name" value="TRANSCRIPTIONAL REGULATOR"/>
    <property type="match status" value="1"/>
</dbReference>
<reference evidence="2 5" key="2">
    <citation type="submission" date="2023-11" db="EMBL/GenBank/DDBJ databases">
        <title>MicrobeMod: A computational toolkit for identifying prokaryotic methylation and restriction-modification with nanopore sequencing.</title>
        <authorList>
            <person name="Crits-Christoph A."/>
            <person name="Kang S.C."/>
            <person name="Lee H."/>
            <person name="Ostrov N."/>
        </authorList>
    </citation>
    <scope>NUCLEOTIDE SEQUENCE [LARGE SCALE GENOMIC DNA]</scope>
    <source>
        <strain evidence="2 5">ATCC 29145</strain>
    </source>
</reference>
<dbReference type="EMBL" id="CP032340">
    <property type="protein sequence ID" value="QCO10320.1"/>
    <property type="molecule type" value="Genomic_DNA"/>
</dbReference>
<gene>
    <name evidence="3" type="ORF">D3868_14480</name>
    <name evidence="2" type="ORF">SIM66_10125</name>
</gene>
<keyword evidence="5" id="KW-1185">Reference proteome</keyword>
<dbReference type="InterPro" id="IPR036388">
    <property type="entry name" value="WH-like_DNA-bd_sf"/>
</dbReference>
<organism evidence="3 4">
    <name type="scientific">Azospirillum brasilense</name>
    <dbReference type="NCBI Taxonomy" id="192"/>
    <lineage>
        <taxon>Bacteria</taxon>
        <taxon>Pseudomonadati</taxon>
        <taxon>Pseudomonadota</taxon>
        <taxon>Alphaproteobacteria</taxon>
        <taxon>Rhodospirillales</taxon>
        <taxon>Azospirillaceae</taxon>
        <taxon>Azospirillum</taxon>
    </lineage>
</organism>
<dbReference type="KEGG" id="abf:AMK58_15045"/>
<dbReference type="SUPFAM" id="SSF46785">
    <property type="entry name" value="Winged helix' DNA-binding domain"/>
    <property type="match status" value="1"/>
</dbReference>
<dbReference type="PANTHER" id="PTHR33164">
    <property type="entry name" value="TRANSCRIPTIONAL REGULATOR, MARR FAMILY"/>
    <property type="match status" value="1"/>
</dbReference>
<evidence type="ECO:0000313" key="4">
    <source>
        <dbReference type="Proteomes" id="UP000298774"/>
    </source>
</evidence>
<dbReference type="InterPro" id="IPR039422">
    <property type="entry name" value="MarR/SlyA-like"/>
</dbReference>
<dbReference type="GeneID" id="56452870"/>
<dbReference type="Proteomes" id="UP001277471">
    <property type="component" value="Unassembled WGS sequence"/>
</dbReference>
<evidence type="ECO:0000313" key="2">
    <source>
        <dbReference type="EMBL" id="MDX5951547.1"/>
    </source>
</evidence>
<feature type="domain" description="HTH marR-type" evidence="1">
    <location>
        <begin position="28"/>
        <end position="160"/>
    </location>
</feature>